<gene>
    <name evidence="2" type="ORF">Pmar_PMAR022095</name>
</gene>
<dbReference type="AlphaFoldDB" id="C5LHL0"/>
<accession>C5LHL0</accession>
<feature type="coiled-coil region" evidence="1">
    <location>
        <begin position="76"/>
        <end position="180"/>
    </location>
</feature>
<protein>
    <submittedName>
        <fullName evidence="2">Myosin heavy chain, cardiac muscle beta isoform, putative</fullName>
    </submittedName>
</protein>
<sequence>ALAKAEAAACQRERLLVGQREKLHHDTDAMKKLSKQALGGVQMKMAEEAEQRKRLERCGLRQKECRSAYEIIRNERSKYLKLIQTASQRISEMEEKYRLLNNEAEVLRGEERVKEKALVKVRAEATRQRKMKEKLLKEYNSMTNTGHELNDEIEHNVACIDKSNNMIKKLERKLEDVDEK</sequence>
<keyword evidence="1" id="KW-0175">Coiled coil</keyword>
<name>C5LHL0_PERM5</name>
<dbReference type="GeneID" id="9048376"/>
<dbReference type="InParanoid" id="C5LHL0"/>
<evidence type="ECO:0000313" key="3">
    <source>
        <dbReference type="Proteomes" id="UP000007800"/>
    </source>
</evidence>
<proteinExistence type="predicted"/>
<dbReference type="EMBL" id="GG682100">
    <property type="protein sequence ID" value="EER03783.1"/>
    <property type="molecule type" value="Genomic_DNA"/>
</dbReference>
<dbReference type="Proteomes" id="UP000007800">
    <property type="component" value="Unassembled WGS sequence"/>
</dbReference>
<reference evidence="2 3" key="1">
    <citation type="submission" date="2008-07" db="EMBL/GenBank/DDBJ databases">
        <authorList>
            <person name="El-Sayed N."/>
            <person name="Caler E."/>
            <person name="Inman J."/>
            <person name="Amedeo P."/>
            <person name="Hass B."/>
            <person name="Wortman J."/>
        </authorList>
    </citation>
    <scope>NUCLEOTIDE SEQUENCE [LARGE SCALE GENOMIC DNA]</scope>
    <source>
        <strain evidence="3">ATCC 50983 / TXsc</strain>
    </source>
</reference>
<evidence type="ECO:0000313" key="2">
    <source>
        <dbReference type="EMBL" id="EER03783.1"/>
    </source>
</evidence>
<feature type="non-terminal residue" evidence="2">
    <location>
        <position position="1"/>
    </location>
</feature>
<evidence type="ECO:0000256" key="1">
    <source>
        <dbReference type="SAM" id="Coils"/>
    </source>
</evidence>
<organism evidence="3">
    <name type="scientific">Perkinsus marinus (strain ATCC 50983 / TXsc)</name>
    <dbReference type="NCBI Taxonomy" id="423536"/>
    <lineage>
        <taxon>Eukaryota</taxon>
        <taxon>Sar</taxon>
        <taxon>Alveolata</taxon>
        <taxon>Perkinsozoa</taxon>
        <taxon>Perkinsea</taxon>
        <taxon>Perkinsida</taxon>
        <taxon>Perkinsidae</taxon>
        <taxon>Perkinsus</taxon>
    </lineage>
</organism>
<dbReference type="RefSeq" id="XP_002771967.1">
    <property type="nucleotide sequence ID" value="XM_002771921.1"/>
</dbReference>
<keyword evidence="3" id="KW-1185">Reference proteome</keyword>
<dbReference type="OrthoDB" id="10262929at2759"/>